<keyword evidence="3 7" id="KW-0560">Oxidoreductase</keyword>
<dbReference type="GO" id="GO:0016491">
    <property type="term" value="F:oxidoreductase activity"/>
    <property type="evidence" value="ECO:0007669"/>
    <property type="project" value="UniProtKB-KW"/>
</dbReference>
<keyword evidence="4" id="KW-0520">NAD</keyword>
<evidence type="ECO:0000256" key="2">
    <source>
        <dbReference type="ARBA" id="ARBA00007358"/>
    </source>
</evidence>
<reference evidence="7 8" key="1">
    <citation type="submission" date="2023-12" db="EMBL/GenBank/DDBJ databases">
        <title>Denitrificimonas halotolerans sp. nov.,a novel species isolated from landfill leachate.</title>
        <authorList>
            <person name="Wang S."/>
        </authorList>
    </citation>
    <scope>NUCLEOTIDE SEQUENCE [LARGE SCALE GENOMIC DNA]</scope>
    <source>
        <strain evidence="7 8">JX-1</strain>
    </source>
</reference>
<feature type="domain" description="Alcohol dehydrogenase iron-type/glycerol dehydrogenase GldA" evidence="5">
    <location>
        <begin position="13"/>
        <end position="178"/>
    </location>
</feature>
<dbReference type="Pfam" id="PF00465">
    <property type="entry name" value="Fe-ADH"/>
    <property type="match status" value="1"/>
</dbReference>
<dbReference type="Pfam" id="PF25137">
    <property type="entry name" value="ADH_Fe_C"/>
    <property type="match status" value="1"/>
</dbReference>
<comment type="similarity">
    <text evidence="2">Belongs to the iron-containing alcohol dehydrogenase family.</text>
</comment>
<evidence type="ECO:0000259" key="5">
    <source>
        <dbReference type="Pfam" id="PF00465"/>
    </source>
</evidence>
<dbReference type="CDD" id="cd08188">
    <property type="entry name" value="PDDH"/>
    <property type="match status" value="1"/>
</dbReference>
<dbReference type="InterPro" id="IPR039697">
    <property type="entry name" value="Alcohol_dehydrogenase_Fe"/>
</dbReference>
<dbReference type="PANTHER" id="PTHR11496">
    <property type="entry name" value="ALCOHOL DEHYDROGENASE"/>
    <property type="match status" value="1"/>
</dbReference>
<dbReference type="InterPro" id="IPR001670">
    <property type="entry name" value="ADH_Fe/GldA"/>
</dbReference>
<dbReference type="Proteomes" id="UP001294570">
    <property type="component" value="Unassembled WGS sequence"/>
</dbReference>
<dbReference type="EMBL" id="JAXIVU010000003">
    <property type="protein sequence ID" value="MDY7218776.1"/>
    <property type="molecule type" value="Genomic_DNA"/>
</dbReference>
<dbReference type="RefSeq" id="WP_321552870.1">
    <property type="nucleotide sequence ID" value="NZ_JAXIVU010000003.1"/>
</dbReference>
<comment type="caution">
    <text evidence="7">The sequence shown here is derived from an EMBL/GenBank/DDBJ whole genome shotgun (WGS) entry which is preliminary data.</text>
</comment>
<evidence type="ECO:0000259" key="6">
    <source>
        <dbReference type="Pfam" id="PF25137"/>
    </source>
</evidence>
<dbReference type="SUPFAM" id="SSF56796">
    <property type="entry name" value="Dehydroquinate synthase-like"/>
    <property type="match status" value="1"/>
</dbReference>
<proteinExistence type="inferred from homology"/>
<evidence type="ECO:0000256" key="3">
    <source>
        <dbReference type="ARBA" id="ARBA00023002"/>
    </source>
</evidence>
<organism evidence="7 8">
    <name type="scientific">Denitrificimonas halotolerans</name>
    <dbReference type="NCBI Taxonomy" id="3098930"/>
    <lineage>
        <taxon>Bacteria</taxon>
        <taxon>Pseudomonadati</taxon>
        <taxon>Pseudomonadota</taxon>
        <taxon>Gammaproteobacteria</taxon>
        <taxon>Pseudomonadales</taxon>
        <taxon>Pseudomonadaceae</taxon>
        <taxon>Denitrificimonas</taxon>
    </lineage>
</organism>
<feature type="domain" description="Fe-containing alcohol dehydrogenase-like C-terminal" evidence="6">
    <location>
        <begin position="189"/>
        <end position="384"/>
    </location>
</feature>
<dbReference type="Gene3D" id="3.40.50.1970">
    <property type="match status" value="1"/>
</dbReference>
<dbReference type="EC" id="1.1.1.-" evidence="7"/>
<dbReference type="InterPro" id="IPR018211">
    <property type="entry name" value="ADH_Fe_CS"/>
</dbReference>
<protein>
    <submittedName>
        <fullName evidence="7">Iron-containing alcohol dehydrogenase</fullName>
        <ecNumber evidence="7">1.1.1.-</ecNumber>
    </submittedName>
</protein>
<dbReference type="PROSITE" id="PS00060">
    <property type="entry name" value="ADH_IRON_2"/>
    <property type="match status" value="1"/>
</dbReference>
<comment type="cofactor">
    <cofactor evidence="1">
        <name>Fe cation</name>
        <dbReference type="ChEBI" id="CHEBI:24875"/>
    </cofactor>
</comment>
<dbReference type="PROSITE" id="PS00913">
    <property type="entry name" value="ADH_IRON_1"/>
    <property type="match status" value="1"/>
</dbReference>
<evidence type="ECO:0000256" key="4">
    <source>
        <dbReference type="ARBA" id="ARBA00023027"/>
    </source>
</evidence>
<evidence type="ECO:0000313" key="7">
    <source>
        <dbReference type="EMBL" id="MDY7218776.1"/>
    </source>
</evidence>
<evidence type="ECO:0000313" key="8">
    <source>
        <dbReference type="Proteomes" id="UP001294570"/>
    </source>
</evidence>
<evidence type="ECO:0000256" key="1">
    <source>
        <dbReference type="ARBA" id="ARBA00001962"/>
    </source>
</evidence>
<dbReference type="InterPro" id="IPR056798">
    <property type="entry name" value="ADH_Fe_C"/>
</dbReference>
<sequence>MSKNASFFMPGVSLFGANVLSELADRVTALGGVKPLIVTDQGMTQMGYTKQITDLLEAASIKYAVFDETVPNPTDTNVEQGVAAYQDNQCDMLISLGGGSAHDCCKAVGLLVANGGSIADYEGVDQLKKALPPYIAINTTAGTASELTRFTIITNTSNHVKMAIVDWRVTPDLAINDPLLMMKMPPSLTAATGMDALTHAVEAYVSTDANPITDAVALQAMRLIAKYLRVAVARGDDLEARDRMAYAQYLAGMAFNNAGLGHVHAMSHQLGGMYNLPHGVCNALLLPHVCEANLMAAQERYADIAEALGENTYGMSVREAAEMAVVAIRCLSEDVGIPSRLSELGVKDEDIETMVKHAQEDVCAVTNPRRLNDKEVAAIFRAAM</sequence>
<dbReference type="PANTHER" id="PTHR11496:SF102">
    <property type="entry name" value="ALCOHOL DEHYDROGENASE 4"/>
    <property type="match status" value="1"/>
</dbReference>
<dbReference type="Gene3D" id="1.20.1090.10">
    <property type="entry name" value="Dehydroquinate synthase-like - alpha domain"/>
    <property type="match status" value="1"/>
</dbReference>
<keyword evidence="8" id="KW-1185">Reference proteome</keyword>
<name>A0ABU5GRE2_9GAMM</name>
<accession>A0ABU5GRE2</accession>
<gene>
    <name evidence="7" type="ORF">TOI97_04215</name>
</gene>